<evidence type="ECO:0000256" key="4">
    <source>
        <dbReference type="ARBA" id="ARBA00022853"/>
    </source>
</evidence>
<keyword evidence="6" id="KW-0804">Transcription</keyword>
<dbReference type="GO" id="GO:0000812">
    <property type="term" value="C:Swr1 complex"/>
    <property type="evidence" value="ECO:0007669"/>
    <property type="project" value="EnsemblFungi"/>
</dbReference>
<dbReference type="EMBL" id="LN736363">
    <property type="protein sequence ID" value="CEP61772.1"/>
    <property type="molecule type" value="Genomic_DNA"/>
</dbReference>
<organism evidence="12 13">
    <name type="scientific">Lachancea lanzarotensis</name>
    <dbReference type="NCBI Taxonomy" id="1245769"/>
    <lineage>
        <taxon>Eukaryota</taxon>
        <taxon>Fungi</taxon>
        <taxon>Dikarya</taxon>
        <taxon>Ascomycota</taxon>
        <taxon>Saccharomycotina</taxon>
        <taxon>Saccharomycetes</taxon>
        <taxon>Saccharomycetales</taxon>
        <taxon>Saccharomycetaceae</taxon>
        <taxon>Lachancea</taxon>
    </lineage>
</organism>
<evidence type="ECO:0000256" key="3">
    <source>
        <dbReference type="ARBA" id="ARBA00019132"/>
    </source>
</evidence>
<accession>A0A0C7N8L2</accession>
<evidence type="ECO:0000256" key="8">
    <source>
        <dbReference type="ARBA" id="ARBA00025264"/>
    </source>
</evidence>
<dbReference type="HOGENOM" id="CLU_018539_4_0_1"/>
<evidence type="ECO:0000256" key="10">
    <source>
        <dbReference type="SAM" id="MobiDB-lite"/>
    </source>
</evidence>
<dbReference type="GO" id="GO:0051276">
    <property type="term" value="P:chromosome organization"/>
    <property type="evidence" value="ECO:0007669"/>
    <property type="project" value="EnsemblFungi"/>
</dbReference>
<dbReference type="PANTHER" id="PTHR12855">
    <property type="entry name" value="DNA METHYLTRANSFERASE 1-ASSOCIATED PROTEIN 1 FAMILY MEMBER"/>
    <property type="match status" value="1"/>
</dbReference>
<dbReference type="GO" id="GO:0006281">
    <property type="term" value="P:DNA repair"/>
    <property type="evidence" value="ECO:0007669"/>
    <property type="project" value="EnsemblFungi"/>
</dbReference>
<keyword evidence="4" id="KW-0156">Chromatin regulator</keyword>
<comment type="similarity">
    <text evidence="2">Belongs to the SWC4 family.</text>
</comment>
<evidence type="ECO:0000256" key="2">
    <source>
        <dbReference type="ARBA" id="ARBA00006918"/>
    </source>
</evidence>
<dbReference type="Pfam" id="PF16282">
    <property type="entry name" value="SANT_DAMP1_like"/>
    <property type="match status" value="1"/>
</dbReference>
<feature type="region of interest" description="Disordered" evidence="10">
    <location>
        <begin position="12"/>
        <end position="37"/>
    </location>
</feature>
<evidence type="ECO:0000313" key="12">
    <source>
        <dbReference type="EMBL" id="CEP61772.1"/>
    </source>
</evidence>
<dbReference type="GeneID" id="34685212"/>
<comment type="subcellular location">
    <subcellularLocation>
        <location evidence="1">Nucleus</location>
    </subcellularLocation>
</comment>
<evidence type="ECO:0000256" key="7">
    <source>
        <dbReference type="ARBA" id="ARBA00023242"/>
    </source>
</evidence>
<evidence type="ECO:0000259" key="11">
    <source>
        <dbReference type="Pfam" id="PF16282"/>
    </source>
</evidence>
<dbReference type="RefSeq" id="XP_022628004.1">
    <property type="nucleotide sequence ID" value="XM_022772550.1"/>
</dbReference>
<evidence type="ECO:0000256" key="5">
    <source>
        <dbReference type="ARBA" id="ARBA00023015"/>
    </source>
</evidence>
<keyword evidence="7" id="KW-0539">Nucleus</keyword>
<evidence type="ECO:0000313" key="13">
    <source>
        <dbReference type="Proteomes" id="UP000054304"/>
    </source>
</evidence>
<dbReference type="PANTHER" id="PTHR12855:SF10">
    <property type="entry name" value="DNA METHYLTRANSFERASE 1-ASSOCIATED PROTEIN 1"/>
    <property type="match status" value="1"/>
</dbReference>
<keyword evidence="13" id="KW-1185">Reference proteome</keyword>
<name>A0A0C7N8L2_9SACH</name>
<keyword evidence="5" id="KW-0805">Transcription regulation</keyword>
<dbReference type="OrthoDB" id="19740at2759"/>
<dbReference type="GO" id="GO:0000122">
    <property type="term" value="P:negative regulation of transcription by RNA polymerase II"/>
    <property type="evidence" value="ECO:0007669"/>
    <property type="project" value="TreeGrafter"/>
</dbReference>
<dbReference type="Proteomes" id="UP000054304">
    <property type="component" value="Unassembled WGS sequence"/>
</dbReference>
<dbReference type="GO" id="GO:0035267">
    <property type="term" value="C:NuA4 histone acetyltransferase complex"/>
    <property type="evidence" value="ECO:0007669"/>
    <property type="project" value="EnsemblFungi"/>
</dbReference>
<dbReference type="STRING" id="1245769.A0A0C7N8L2"/>
<evidence type="ECO:0000256" key="9">
    <source>
        <dbReference type="SAM" id="Coils"/>
    </source>
</evidence>
<evidence type="ECO:0000256" key="1">
    <source>
        <dbReference type="ARBA" id="ARBA00004123"/>
    </source>
</evidence>
<feature type="coiled-coil region" evidence="9">
    <location>
        <begin position="305"/>
        <end position="332"/>
    </location>
</feature>
<comment type="function">
    <text evidence="8">Component of the SWR1 complex which mediates the ATP-dependent exchange of histone H2A for the H2A variant HZT1 leading to transcriptional regulation of selected genes by chromatin remodeling. Component of the NuA4 histone acetyltransferase complex which is involved in transcriptional activation of selected genes principally by acetylation of nucleosomal histone H4 and H2A. The NuA4 complex is also involved in DNA repair.</text>
</comment>
<feature type="domain" description="DAMP1 SANT/Myb-like" evidence="11">
    <location>
        <begin position="108"/>
        <end position="191"/>
    </location>
</feature>
<gene>
    <name evidence="12" type="ORF">LALA0_S04e00298g</name>
</gene>
<sequence>MSSSDIFDVLNIQNRRAGSPGSSGLTPVPSRTPKPQVSGMQRELYNLLGDNTPPIAVQKGSKFKDKMRTMAKPSPWSFAEFEPRQAVKLRHWVKGSKELVEQQPQGSAFEKYNTKLTIPEFTEEEYNSFMGEKDETKDALQKWNFQDIKQLFDTCKKYDMRWFIIQDRLNLEGEHTLEDLKELFYLVCRYYFLAKNPDNPLIESLSFSREKEVERKKYLQRLLSRSAAEIAEEEALIVESKKFEMAAKKTSSERESLLRLLDSPNSDKPIAQFLTSQGMAQLYNGLLSDKTKKRKHEQTVPENPWMKQQQQFAQQKQQMQQLQEQKIVTNNNIPNDQNQIKKTKKQKQEMQIAVKRKADSEYAEQLLQGFTLEERKSLGVQTHGEKLPSGVYLRSSRISTFKAATQTKIAATLQELELPSRPAMPTYQVVHNHEILLARINSMLDLKRQVDKLEAEKDVKK</sequence>
<dbReference type="GO" id="GO:0006338">
    <property type="term" value="P:chromatin remodeling"/>
    <property type="evidence" value="ECO:0007669"/>
    <property type="project" value="EnsemblFungi"/>
</dbReference>
<reference evidence="12 13" key="1">
    <citation type="submission" date="2014-12" db="EMBL/GenBank/DDBJ databases">
        <authorList>
            <person name="Neuveglise Cecile"/>
        </authorList>
    </citation>
    <scope>NUCLEOTIDE SEQUENCE [LARGE SCALE GENOMIC DNA]</scope>
    <source>
        <strain evidence="12 13">CBS 12615</strain>
    </source>
</reference>
<dbReference type="InterPro" id="IPR032563">
    <property type="entry name" value="DAMP1_SANT-like"/>
</dbReference>
<dbReference type="Gene3D" id="1.10.10.60">
    <property type="entry name" value="Homeodomain-like"/>
    <property type="match status" value="1"/>
</dbReference>
<dbReference type="GO" id="GO:0003714">
    <property type="term" value="F:transcription corepressor activity"/>
    <property type="evidence" value="ECO:0007669"/>
    <property type="project" value="TreeGrafter"/>
</dbReference>
<dbReference type="InterPro" id="IPR027109">
    <property type="entry name" value="Swc4/Dmap1"/>
</dbReference>
<protein>
    <recommendedName>
        <fullName evidence="3">SWR1-complex protein 4</fullName>
    </recommendedName>
</protein>
<keyword evidence="9" id="KW-0175">Coiled coil</keyword>
<dbReference type="AlphaFoldDB" id="A0A0C7N8L2"/>
<evidence type="ECO:0000256" key="6">
    <source>
        <dbReference type="ARBA" id="ARBA00023163"/>
    </source>
</evidence>
<proteinExistence type="inferred from homology"/>
<feature type="compositionally biased region" description="Polar residues" evidence="10">
    <location>
        <begin position="12"/>
        <end position="25"/>
    </location>
</feature>